<organism evidence="3 4">
    <name type="scientific">Oceaniradius stylonematis</name>
    <dbReference type="NCBI Taxonomy" id="2184161"/>
    <lineage>
        <taxon>Bacteria</taxon>
        <taxon>Pseudomonadati</taxon>
        <taxon>Pseudomonadota</taxon>
        <taxon>Alphaproteobacteria</taxon>
        <taxon>Hyphomicrobiales</taxon>
        <taxon>Ahrensiaceae</taxon>
        <taxon>Oceaniradius</taxon>
    </lineage>
</organism>
<dbReference type="EMBL" id="QFWV02000009">
    <property type="protein sequence ID" value="RKF05414.1"/>
    <property type="molecule type" value="Genomic_DNA"/>
</dbReference>
<keyword evidence="4" id="KW-1185">Reference proteome</keyword>
<dbReference type="Gene3D" id="3.40.50.720">
    <property type="entry name" value="NAD(P)-binding Rossmann-like Domain"/>
    <property type="match status" value="1"/>
</dbReference>
<reference evidence="3 4" key="1">
    <citation type="journal article" date="2018" name="Int. J. Syst. Bacteriol.">
        <title>Oceaniradius stylonemae gen. nov., sp. nov., isolated from a red alga, Stylonema cornu-cervi.</title>
        <authorList>
            <person name="Jeong S."/>
        </authorList>
    </citation>
    <scope>NUCLEOTIDE SEQUENCE [LARGE SCALE GENOMIC DNA]</scope>
    <source>
        <strain evidence="3 4">StC1</strain>
    </source>
</reference>
<evidence type="ECO:0000313" key="4">
    <source>
        <dbReference type="Proteomes" id="UP000246132"/>
    </source>
</evidence>
<dbReference type="SUPFAM" id="SSF55347">
    <property type="entry name" value="Glyceraldehyde-3-phosphate dehydrogenase-like, C-terminal domain"/>
    <property type="match status" value="1"/>
</dbReference>
<evidence type="ECO:0000313" key="3">
    <source>
        <dbReference type="EMBL" id="RKF05414.1"/>
    </source>
</evidence>
<evidence type="ECO:0000259" key="1">
    <source>
        <dbReference type="Pfam" id="PF01408"/>
    </source>
</evidence>
<accession>A0A3A8AFJ0</accession>
<dbReference type="InterPro" id="IPR055170">
    <property type="entry name" value="GFO_IDH_MocA-like_dom"/>
</dbReference>
<sequence>MPHVAILGAGIGAQHMDGYRALPDRWKVMAVCDLDPDKADAVAAKSPGCSVTADIDEVLADPDIDVIDICLPPHLHAPVAIAALEAGKHVICEKPLAGSVRDADRMAAAADKAGRMLAPVFQYRYGRGLYQLAELQRRGLSGKPLVATLETHWNRGSDYYAVPWRGRWRSEGGGAVLGHAIHAHDLVTRFVGPVTEVTAMTDTRVNAIETEDCAALAMRCETGALVTSSVTLGGARDTSRLRFVFETLTAESGRNPYAPGADDWTFEARAPLGQSALDDVLSEAAAGIDARPVGYAGQFAAIADHLDSRAADMVTGQEGVRSIEFVAAVYKSARAGQTVRLPLDRADPICRDWAPEPPKGD</sequence>
<evidence type="ECO:0000259" key="2">
    <source>
        <dbReference type="Pfam" id="PF22725"/>
    </source>
</evidence>
<dbReference type="InterPro" id="IPR000683">
    <property type="entry name" value="Gfo/Idh/MocA-like_OxRdtase_N"/>
</dbReference>
<dbReference type="GO" id="GO:0000166">
    <property type="term" value="F:nucleotide binding"/>
    <property type="evidence" value="ECO:0007669"/>
    <property type="project" value="InterPro"/>
</dbReference>
<protein>
    <submittedName>
        <fullName evidence="3">Gfo/Idh/MocA family oxidoreductase</fullName>
    </submittedName>
</protein>
<feature type="domain" description="Gfo/Idh/MocA-like oxidoreductase N-terminal" evidence="1">
    <location>
        <begin position="3"/>
        <end position="118"/>
    </location>
</feature>
<dbReference type="SUPFAM" id="SSF51735">
    <property type="entry name" value="NAD(P)-binding Rossmann-fold domains"/>
    <property type="match status" value="1"/>
</dbReference>
<dbReference type="RefSeq" id="WP_109768416.1">
    <property type="nucleotide sequence ID" value="NZ_QFWV02000009.1"/>
</dbReference>
<dbReference type="InterPro" id="IPR052515">
    <property type="entry name" value="Gfo/Idh/MocA_Oxidoreductase"/>
</dbReference>
<dbReference type="InterPro" id="IPR036291">
    <property type="entry name" value="NAD(P)-bd_dom_sf"/>
</dbReference>
<dbReference type="Proteomes" id="UP000246132">
    <property type="component" value="Unassembled WGS sequence"/>
</dbReference>
<proteinExistence type="predicted"/>
<feature type="domain" description="GFO/IDH/MocA-like oxidoreductase" evidence="2">
    <location>
        <begin position="131"/>
        <end position="244"/>
    </location>
</feature>
<dbReference type="OrthoDB" id="9781031at2"/>
<dbReference type="Gene3D" id="3.30.360.10">
    <property type="entry name" value="Dihydrodipicolinate Reductase, domain 2"/>
    <property type="match status" value="1"/>
</dbReference>
<dbReference type="Pfam" id="PF01408">
    <property type="entry name" value="GFO_IDH_MocA"/>
    <property type="match status" value="1"/>
</dbReference>
<gene>
    <name evidence="3" type="ORF">DEM25_016600</name>
</gene>
<name>A0A3A8AFJ0_9HYPH</name>
<dbReference type="PANTHER" id="PTHR43249:SF1">
    <property type="entry name" value="D-GLUCOSIDE 3-DEHYDROGENASE"/>
    <property type="match status" value="1"/>
</dbReference>
<dbReference type="AlphaFoldDB" id="A0A3A8AFJ0"/>
<dbReference type="PANTHER" id="PTHR43249">
    <property type="entry name" value="UDP-N-ACETYL-2-AMINO-2-DEOXY-D-GLUCURONATE OXIDASE"/>
    <property type="match status" value="1"/>
</dbReference>
<dbReference type="Pfam" id="PF22725">
    <property type="entry name" value="GFO_IDH_MocA_C3"/>
    <property type="match status" value="1"/>
</dbReference>
<comment type="caution">
    <text evidence="3">The sequence shown here is derived from an EMBL/GenBank/DDBJ whole genome shotgun (WGS) entry which is preliminary data.</text>
</comment>